<dbReference type="Proteomes" id="UP001492380">
    <property type="component" value="Unassembled WGS sequence"/>
</dbReference>
<dbReference type="Pfam" id="PF09796">
    <property type="entry name" value="QCR10"/>
    <property type="match status" value="1"/>
</dbReference>
<keyword evidence="1" id="KW-1133">Transmembrane helix</keyword>
<dbReference type="EMBL" id="JBBWRZ010000001">
    <property type="protein sequence ID" value="KAK8247025.1"/>
    <property type="molecule type" value="Genomic_DNA"/>
</dbReference>
<feature type="transmembrane region" description="Helical" evidence="1">
    <location>
        <begin position="38"/>
        <end position="58"/>
    </location>
</feature>
<proteinExistence type="predicted"/>
<gene>
    <name evidence="2" type="ORF">HDK90DRAFT_473355</name>
</gene>
<evidence type="ECO:0000313" key="3">
    <source>
        <dbReference type="Proteomes" id="UP001492380"/>
    </source>
</evidence>
<keyword evidence="1" id="KW-0472">Membrane</keyword>
<comment type="caution">
    <text evidence="2">The sequence shown here is derived from an EMBL/GenBank/DDBJ whole genome shotgun (WGS) entry which is preliminary data.</text>
</comment>
<keyword evidence="3" id="KW-1185">Reference proteome</keyword>
<dbReference type="InterPro" id="IPR019182">
    <property type="entry name" value="Cytochrome_b-c1_su10_fun"/>
</dbReference>
<accession>A0ABR1Z3Q2</accession>
<evidence type="ECO:0000256" key="1">
    <source>
        <dbReference type="SAM" id="Phobius"/>
    </source>
</evidence>
<dbReference type="PANTHER" id="PTHR28254">
    <property type="entry name" value="CYTOCHROME B-C1 COMPLEX SUBUNIT 10"/>
    <property type="match status" value="1"/>
</dbReference>
<name>A0ABR1Z3Q2_9PEZI</name>
<sequence length="89" mass="10073">MPLPQFGPAYRAYKSPFGPQYKPRPHLMGWDAVAMKRYGVMAAGYGAMAGIFALFFFAEVPRVRDDIMIKVPIIGDYFVKEIPPEDNPF</sequence>
<organism evidence="2 3">
    <name type="scientific">Phyllosticta capitalensis</name>
    <dbReference type="NCBI Taxonomy" id="121624"/>
    <lineage>
        <taxon>Eukaryota</taxon>
        <taxon>Fungi</taxon>
        <taxon>Dikarya</taxon>
        <taxon>Ascomycota</taxon>
        <taxon>Pezizomycotina</taxon>
        <taxon>Dothideomycetes</taxon>
        <taxon>Dothideomycetes incertae sedis</taxon>
        <taxon>Botryosphaeriales</taxon>
        <taxon>Phyllostictaceae</taxon>
        <taxon>Phyllosticta</taxon>
    </lineage>
</organism>
<keyword evidence="1" id="KW-0812">Transmembrane</keyword>
<evidence type="ECO:0000313" key="2">
    <source>
        <dbReference type="EMBL" id="KAK8247025.1"/>
    </source>
</evidence>
<dbReference type="PANTHER" id="PTHR28254:SF1">
    <property type="entry name" value="CYTOCHROME B-C1 COMPLEX SUBUNIT 10, MITOCHONDRIAL"/>
    <property type="match status" value="1"/>
</dbReference>
<protein>
    <submittedName>
        <fullName evidence="2">Ubiquinol-cytochrome-c reductase complex subunit-domain-containing protein</fullName>
    </submittedName>
</protein>
<reference evidence="2 3" key="1">
    <citation type="submission" date="2024-04" db="EMBL/GenBank/DDBJ databases">
        <title>Phyllosticta paracitricarpa is synonymous to the EU quarantine fungus P. citricarpa based on phylogenomic analyses.</title>
        <authorList>
            <consortium name="Lawrence Berkeley National Laboratory"/>
            <person name="Van Ingen-Buijs V.A."/>
            <person name="Van Westerhoven A.C."/>
            <person name="Haridas S."/>
            <person name="Skiadas P."/>
            <person name="Martin F."/>
            <person name="Groenewald J.Z."/>
            <person name="Crous P.W."/>
            <person name="Seidl M.F."/>
        </authorList>
    </citation>
    <scope>NUCLEOTIDE SEQUENCE [LARGE SCALE GENOMIC DNA]</scope>
    <source>
        <strain evidence="2 3">CBS 123374</strain>
    </source>
</reference>